<dbReference type="GO" id="GO:0003700">
    <property type="term" value="F:DNA-binding transcription factor activity"/>
    <property type="evidence" value="ECO:0007669"/>
    <property type="project" value="InterPro"/>
</dbReference>
<dbReference type="Proteomes" id="UP000324974">
    <property type="component" value="Chromosome"/>
</dbReference>
<dbReference type="CDD" id="cd07377">
    <property type="entry name" value="WHTH_GntR"/>
    <property type="match status" value="1"/>
</dbReference>
<accession>A0A5C1AEH5</accession>
<evidence type="ECO:0000313" key="5">
    <source>
        <dbReference type="EMBL" id="QEL17130.1"/>
    </source>
</evidence>
<dbReference type="InterPro" id="IPR000524">
    <property type="entry name" value="Tscrpt_reg_HTH_GntR"/>
</dbReference>
<dbReference type="OrthoDB" id="9772505at2"/>
<keyword evidence="1" id="KW-0805">Transcription regulation</keyword>
<feature type="domain" description="HTH gntR-type" evidence="4">
    <location>
        <begin position="3"/>
        <end position="71"/>
    </location>
</feature>
<dbReference type="Pfam" id="PF00392">
    <property type="entry name" value="GntR"/>
    <property type="match status" value="1"/>
</dbReference>
<organism evidence="5 6">
    <name type="scientific">Limnoglobus roseus</name>
    <dbReference type="NCBI Taxonomy" id="2598579"/>
    <lineage>
        <taxon>Bacteria</taxon>
        <taxon>Pseudomonadati</taxon>
        <taxon>Planctomycetota</taxon>
        <taxon>Planctomycetia</taxon>
        <taxon>Gemmatales</taxon>
        <taxon>Gemmataceae</taxon>
        <taxon>Limnoglobus</taxon>
    </lineage>
</organism>
<dbReference type="CDD" id="cd06267">
    <property type="entry name" value="PBP1_LacI_sugar_binding-like"/>
    <property type="match status" value="1"/>
</dbReference>
<gene>
    <name evidence="5" type="ORF">PX52LOC_04111</name>
</gene>
<dbReference type="SMART" id="SM00345">
    <property type="entry name" value="HTH_GNTR"/>
    <property type="match status" value="1"/>
</dbReference>
<dbReference type="Gene3D" id="3.40.50.2300">
    <property type="match status" value="2"/>
</dbReference>
<dbReference type="InterPro" id="IPR046335">
    <property type="entry name" value="LacI/GalR-like_sensor"/>
</dbReference>
<dbReference type="SUPFAM" id="SSF53822">
    <property type="entry name" value="Periplasmic binding protein-like I"/>
    <property type="match status" value="1"/>
</dbReference>
<dbReference type="KEGG" id="lrs:PX52LOC_04111"/>
<dbReference type="SUPFAM" id="SSF46785">
    <property type="entry name" value="Winged helix' DNA-binding domain"/>
    <property type="match status" value="1"/>
</dbReference>
<dbReference type="PANTHER" id="PTHR30146">
    <property type="entry name" value="LACI-RELATED TRANSCRIPTIONAL REPRESSOR"/>
    <property type="match status" value="1"/>
</dbReference>
<keyword evidence="2" id="KW-0238">DNA-binding</keyword>
<dbReference type="GO" id="GO:0000976">
    <property type="term" value="F:transcription cis-regulatory region binding"/>
    <property type="evidence" value="ECO:0007669"/>
    <property type="project" value="TreeGrafter"/>
</dbReference>
<dbReference type="InterPro" id="IPR036388">
    <property type="entry name" value="WH-like_DNA-bd_sf"/>
</dbReference>
<reference evidence="6" key="1">
    <citation type="submission" date="2019-08" db="EMBL/GenBank/DDBJ databases">
        <title>Limnoglobus roseus gen. nov., sp. nov., a novel freshwater planctomycete with a giant genome from the family Gemmataceae.</title>
        <authorList>
            <person name="Kulichevskaya I.S."/>
            <person name="Naumoff D.G."/>
            <person name="Miroshnikov K."/>
            <person name="Ivanova A."/>
            <person name="Philippov D.A."/>
            <person name="Hakobyan A."/>
            <person name="Rijpstra I.C."/>
            <person name="Sinninghe Damste J.S."/>
            <person name="Liesack W."/>
            <person name="Dedysh S.N."/>
        </authorList>
    </citation>
    <scope>NUCLEOTIDE SEQUENCE [LARGE SCALE GENOMIC DNA]</scope>
    <source>
        <strain evidence="6">PX52</strain>
    </source>
</reference>
<evidence type="ECO:0000259" key="4">
    <source>
        <dbReference type="PROSITE" id="PS50949"/>
    </source>
</evidence>
<dbReference type="EMBL" id="CP042425">
    <property type="protein sequence ID" value="QEL17130.1"/>
    <property type="molecule type" value="Genomic_DNA"/>
</dbReference>
<evidence type="ECO:0000256" key="1">
    <source>
        <dbReference type="ARBA" id="ARBA00023015"/>
    </source>
</evidence>
<dbReference type="PANTHER" id="PTHR30146:SF109">
    <property type="entry name" value="HTH-TYPE TRANSCRIPTIONAL REGULATOR GALS"/>
    <property type="match status" value="1"/>
</dbReference>
<protein>
    <submittedName>
        <fullName evidence="5">GntR family transcriptional regulator</fullName>
    </submittedName>
</protein>
<keyword evidence="3" id="KW-0804">Transcription</keyword>
<evidence type="ECO:0000313" key="6">
    <source>
        <dbReference type="Proteomes" id="UP000324974"/>
    </source>
</evidence>
<dbReference type="AlphaFoldDB" id="A0A5C1AEH5"/>
<dbReference type="InterPro" id="IPR036390">
    <property type="entry name" value="WH_DNA-bd_sf"/>
</dbReference>
<proteinExistence type="predicted"/>
<keyword evidence="6" id="KW-1185">Reference proteome</keyword>
<dbReference type="Pfam" id="PF13377">
    <property type="entry name" value="Peripla_BP_3"/>
    <property type="match status" value="1"/>
</dbReference>
<evidence type="ECO:0000256" key="3">
    <source>
        <dbReference type="ARBA" id="ARBA00023163"/>
    </source>
</evidence>
<sequence length="370" mass="40403">MKEVKYRKIVAYLRSAIQAGRYKDGQRLPSEAALVRQFAASRPTVIRALRELQAEGLIDRRVGSGTFVRAGDRLASPAGRTFGLLVPGLADGEIFEPVCVALARHAQSLGHTLLWGDLPGEPGVALEAPTLRLCEGYVRAGVAGVIFSPLEFSSDKDKASRRIVRMLDEAKIPIVLLDRDFVEPPARSSYDLVGVDNHRAGYLLARHLLTLGNRVIHFLGRHGSAPTVRTRVAGYQAALWEHGVTPDAGWVHWGDAGDLPFVRRWMRRGRPDAVVCANDKTAALLMQTLAALRLGVPRDVRVVGVDDLRYAKLLRPALTTVHQPCQLLAAVAMHTLIERLANPSLPPRHVMLAGELVVRQSCGTPAAYST</sequence>
<dbReference type="RefSeq" id="WP_149111775.1">
    <property type="nucleotide sequence ID" value="NZ_CP042425.1"/>
</dbReference>
<dbReference type="InterPro" id="IPR028082">
    <property type="entry name" value="Peripla_BP_I"/>
</dbReference>
<dbReference type="Gene3D" id="1.10.10.10">
    <property type="entry name" value="Winged helix-like DNA-binding domain superfamily/Winged helix DNA-binding domain"/>
    <property type="match status" value="1"/>
</dbReference>
<dbReference type="PROSITE" id="PS50949">
    <property type="entry name" value="HTH_GNTR"/>
    <property type="match status" value="1"/>
</dbReference>
<name>A0A5C1AEH5_9BACT</name>
<dbReference type="PRINTS" id="PR00035">
    <property type="entry name" value="HTHGNTR"/>
</dbReference>
<evidence type="ECO:0000256" key="2">
    <source>
        <dbReference type="ARBA" id="ARBA00023125"/>
    </source>
</evidence>